<protein>
    <submittedName>
        <fullName evidence="3">Uncharacterized protein</fullName>
    </submittedName>
</protein>
<dbReference type="Proteomes" id="UP000275078">
    <property type="component" value="Unassembled WGS sequence"/>
</dbReference>
<keyword evidence="4" id="KW-1185">Reference proteome</keyword>
<evidence type="ECO:0000256" key="2">
    <source>
        <dbReference type="SAM" id="MobiDB-lite"/>
    </source>
</evidence>
<feature type="region of interest" description="Disordered" evidence="2">
    <location>
        <begin position="1"/>
        <end position="105"/>
    </location>
</feature>
<organism evidence="3 4">
    <name type="scientific">Ascobolus immersus RN42</name>
    <dbReference type="NCBI Taxonomy" id="1160509"/>
    <lineage>
        <taxon>Eukaryota</taxon>
        <taxon>Fungi</taxon>
        <taxon>Dikarya</taxon>
        <taxon>Ascomycota</taxon>
        <taxon>Pezizomycotina</taxon>
        <taxon>Pezizomycetes</taxon>
        <taxon>Pezizales</taxon>
        <taxon>Ascobolaceae</taxon>
        <taxon>Ascobolus</taxon>
    </lineage>
</organism>
<evidence type="ECO:0000313" key="3">
    <source>
        <dbReference type="EMBL" id="RPA84085.1"/>
    </source>
</evidence>
<feature type="compositionally biased region" description="Basic residues" evidence="2">
    <location>
        <begin position="272"/>
        <end position="282"/>
    </location>
</feature>
<feature type="compositionally biased region" description="Polar residues" evidence="2">
    <location>
        <begin position="48"/>
        <end position="70"/>
    </location>
</feature>
<feature type="compositionally biased region" description="Polar residues" evidence="2">
    <location>
        <begin position="87"/>
        <end position="97"/>
    </location>
</feature>
<name>A0A3N4ID82_ASCIM</name>
<feature type="compositionally biased region" description="Acidic residues" evidence="2">
    <location>
        <begin position="290"/>
        <end position="300"/>
    </location>
</feature>
<feature type="compositionally biased region" description="Acidic residues" evidence="2">
    <location>
        <begin position="208"/>
        <end position="222"/>
    </location>
</feature>
<sequence>MGRSSLTTRQPAKPPSPTSPRTQYTQIPPAFRPTFKDKAELQSRISHHGTSTNYEQPQPNRPSFSPFNLESPTPPPSKQRKSRPSHTDSYSNTTKSKASAPLSNKDAYEERRIQQALATKQLLLDHIKQHHPTFHKTLTRGIDDIFLADYTAGQRGYRWRCSGGYSFPQRNDNKRAIKSFRCFRPEEHEALEEALRRGWLECVVLEDDSEMEEETHADDESKEEMSVEGQSPCSALNRAQNLRSGRTSAKESQYESENNSDGSDSRVVNSRQARRSRRRTTSIKRYNEESPGEESEDVDDNGSTLKKTRSNQRRTPRSRKHQDSPPLNWKQAEAARFTASKTLLFNMINSALPGLIDSIEDVSLAPATTKSLGYVWEFKHGYMFPFDSWHKGGKFKNMRHFTLQERMDLEKAVRDGSLQVASVRCDSDSDGEEAQAEGHGEVKIEAVDVEISDGVGGNEGGHFKLDGYGFPVVGGTSEATTPGLPNVESSINTATSLPNLDSSNLDLSRHSKTVVDNPDGTKTSTSQAIYPPTAGTKRKRSHSPTLLEDPTLLPPESFLSVQDNLEFQQFLKKTYKHANEDHLLLERALEDALKQESGHPNGSFMAQSVQATVTEIDELKMRIQELQEQLQTAQEENVRLRERQRDNHGQCARCSTVRAPLRT</sequence>
<keyword evidence="1" id="KW-0175">Coiled coil</keyword>
<gene>
    <name evidence="3" type="ORF">BJ508DRAFT_413091</name>
</gene>
<evidence type="ECO:0000256" key="1">
    <source>
        <dbReference type="SAM" id="Coils"/>
    </source>
</evidence>
<feature type="region of interest" description="Disordered" evidence="2">
    <location>
        <begin position="208"/>
        <end position="329"/>
    </location>
</feature>
<feature type="compositionally biased region" description="Basic residues" evidence="2">
    <location>
        <begin position="306"/>
        <end position="320"/>
    </location>
</feature>
<accession>A0A3N4ID82</accession>
<feature type="coiled-coil region" evidence="1">
    <location>
        <begin position="575"/>
        <end position="643"/>
    </location>
</feature>
<feature type="region of interest" description="Disordered" evidence="2">
    <location>
        <begin position="513"/>
        <end position="551"/>
    </location>
</feature>
<proteinExistence type="predicted"/>
<evidence type="ECO:0000313" key="4">
    <source>
        <dbReference type="Proteomes" id="UP000275078"/>
    </source>
</evidence>
<dbReference type="EMBL" id="ML119661">
    <property type="protein sequence ID" value="RPA84085.1"/>
    <property type="molecule type" value="Genomic_DNA"/>
</dbReference>
<dbReference type="AlphaFoldDB" id="A0A3N4ID82"/>
<feature type="compositionally biased region" description="Polar residues" evidence="2">
    <location>
        <begin position="228"/>
        <end position="247"/>
    </location>
</feature>
<reference evidence="3 4" key="1">
    <citation type="journal article" date="2018" name="Nat. Ecol. Evol.">
        <title>Pezizomycetes genomes reveal the molecular basis of ectomycorrhizal truffle lifestyle.</title>
        <authorList>
            <person name="Murat C."/>
            <person name="Payen T."/>
            <person name="Noel B."/>
            <person name="Kuo A."/>
            <person name="Morin E."/>
            <person name="Chen J."/>
            <person name="Kohler A."/>
            <person name="Krizsan K."/>
            <person name="Balestrini R."/>
            <person name="Da Silva C."/>
            <person name="Montanini B."/>
            <person name="Hainaut M."/>
            <person name="Levati E."/>
            <person name="Barry K.W."/>
            <person name="Belfiori B."/>
            <person name="Cichocki N."/>
            <person name="Clum A."/>
            <person name="Dockter R.B."/>
            <person name="Fauchery L."/>
            <person name="Guy J."/>
            <person name="Iotti M."/>
            <person name="Le Tacon F."/>
            <person name="Lindquist E.A."/>
            <person name="Lipzen A."/>
            <person name="Malagnac F."/>
            <person name="Mello A."/>
            <person name="Molinier V."/>
            <person name="Miyauchi S."/>
            <person name="Poulain J."/>
            <person name="Riccioni C."/>
            <person name="Rubini A."/>
            <person name="Sitrit Y."/>
            <person name="Splivallo R."/>
            <person name="Traeger S."/>
            <person name="Wang M."/>
            <person name="Zifcakova L."/>
            <person name="Wipf D."/>
            <person name="Zambonelli A."/>
            <person name="Paolocci F."/>
            <person name="Nowrousian M."/>
            <person name="Ottonello S."/>
            <person name="Baldrian P."/>
            <person name="Spatafora J.W."/>
            <person name="Henrissat B."/>
            <person name="Nagy L.G."/>
            <person name="Aury J.M."/>
            <person name="Wincker P."/>
            <person name="Grigoriev I.V."/>
            <person name="Bonfante P."/>
            <person name="Martin F.M."/>
        </authorList>
    </citation>
    <scope>NUCLEOTIDE SEQUENCE [LARGE SCALE GENOMIC DNA]</scope>
    <source>
        <strain evidence="3 4">RN42</strain>
    </source>
</reference>
<feature type="compositionally biased region" description="Polar residues" evidence="2">
    <location>
        <begin position="1"/>
        <end position="10"/>
    </location>
</feature>